<dbReference type="Proteomes" id="UP000799764">
    <property type="component" value="Unassembled WGS sequence"/>
</dbReference>
<evidence type="ECO:0000313" key="1">
    <source>
        <dbReference type="EMBL" id="KAF2449460.1"/>
    </source>
</evidence>
<protein>
    <submittedName>
        <fullName evidence="1">Glycosyltransferase family 25 protein</fullName>
    </submittedName>
</protein>
<dbReference type="OrthoDB" id="47375at2759"/>
<reference evidence="1" key="1">
    <citation type="journal article" date="2020" name="Stud. Mycol.">
        <title>101 Dothideomycetes genomes: a test case for predicting lifestyles and emergence of pathogens.</title>
        <authorList>
            <person name="Haridas S."/>
            <person name="Albert R."/>
            <person name="Binder M."/>
            <person name="Bloem J."/>
            <person name="Labutti K."/>
            <person name="Salamov A."/>
            <person name="Andreopoulos B."/>
            <person name="Baker S."/>
            <person name="Barry K."/>
            <person name="Bills G."/>
            <person name="Bluhm B."/>
            <person name="Cannon C."/>
            <person name="Castanera R."/>
            <person name="Culley D."/>
            <person name="Daum C."/>
            <person name="Ezra D."/>
            <person name="Gonzalez J."/>
            <person name="Henrissat B."/>
            <person name="Kuo A."/>
            <person name="Liang C."/>
            <person name="Lipzen A."/>
            <person name="Lutzoni F."/>
            <person name="Magnuson J."/>
            <person name="Mondo S."/>
            <person name="Nolan M."/>
            <person name="Ohm R."/>
            <person name="Pangilinan J."/>
            <person name="Park H.-J."/>
            <person name="Ramirez L."/>
            <person name="Alfaro M."/>
            <person name="Sun H."/>
            <person name="Tritt A."/>
            <person name="Yoshinaga Y."/>
            <person name="Zwiers L.-H."/>
            <person name="Turgeon B."/>
            <person name="Goodwin S."/>
            <person name="Spatafora J."/>
            <person name="Crous P."/>
            <person name="Grigoriev I."/>
        </authorList>
    </citation>
    <scope>NUCLEOTIDE SEQUENCE</scope>
    <source>
        <strain evidence="1">CBS 690.94</strain>
    </source>
</reference>
<proteinExistence type="predicted"/>
<organism evidence="1 2">
    <name type="scientific">Karstenula rhodostoma CBS 690.94</name>
    <dbReference type="NCBI Taxonomy" id="1392251"/>
    <lineage>
        <taxon>Eukaryota</taxon>
        <taxon>Fungi</taxon>
        <taxon>Dikarya</taxon>
        <taxon>Ascomycota</taxon>
        <taxon>Pezizomycotina</taxon>
        <taxon>Dothideomycetes</taxon>
        <taxon>Pleosporomycetidae</taxon>
        <taxon>Pleosporales</taxon>
        <taxon>Massarineae</taxon>
        <taxon>Didymosphaeriaceae</taxon>
        <taxon>Karstenula</taxon>
    </lineage>
</organism>
<sequence length="277" mass="30375">MSIGIFGSGANILSFSRAARKLSLLTREIVNQQAPPAFEAKTQNAIKVAKRSTLPMTSADVHNAPTEPHGRDWDVLWLGHCGGDLPPPSRAAPDRVMLLNDFTVPSPKHLRLRDTSPPDPIATLYPPYTRVYCRTSNSTLCTLAYTVTHRGARKVLFELGIRDLSKGFDIALSDHCAGLVTGDGSGLDRKFECVIVQPPLFSRYWDESGRSDITGWGIGGRRDVGSRYVIRNVKANLEEFAEGSETLFEQWSELRGQAKGLDTVLPQGRPSRGATSL</sequence>
<gene>
    <name evidence="1" type="ORF">P171DRAFT_193352</name>
</gene>
<evidence type="ECO:0000313" key="2">
    <source>
        <dbReference type="Proteomes" id="UP000799764"/>
    </source>
</evidence>
<accession>A0A9P4PSI6</accession>
<dbReference type="AlphaFoldDB" id="A0A9P4PSI6"/>
<comment type="caution">
    <text evidence="1">The sequence shown here is derived from an EMBL/GenBank/DDBJ whole genome shotgun (WGS) entry which is preliminary data.</text>
</comment>
<dbReference type="EMBL" id="MU001494">
    <property type="protein sequence ID" value="KAF2449460.1"/>
    <property type="molecule type" value="Genomic_DNA"/>
</dbReference>
<name>A0A9P4PSI6_9PLEO</name>
<keyword evidence="2" id="KW-1185">Reference proteome</keyword>